<dbReference type="AlphaFoldDB" id="A0A2A2EFB2"/>
<dbReference type="Proteomes" id="UP000217986">
    <property type="component" value="Unassembled WGS sequence"/>
</dbReference>
<name>A0A2A2EFB2_9BIFI</name>
<evidence type="ECO:0000313" key="1">
    <source>
        <dbReference type="EMBL" id="PAU67680.1"/>
    </source>
</evidence>
<comment type="caution">
    <text evidence="1">The sequence shown here is derived from an EMBL/GenBank/DDBJ whole genome shotgun (WGS) entry which is preliminary data.</text>
</comment>
<proteinExistence type="predicted"/>
<reference evidence="1 2" key="1">
    <citation type="journal article" date="2017" name="ISME J.">
        <title>Unveiling bifidobacterial biogeography across the mammalian branch of the tree of life.</title>
        <authorList>
            <person name="Milani C."/>
            <person name="Mangifesta M."/>
            <person name="Mancabelli L."/>
            <person name="Lugli G.A."/>
            <person name="James K."/>
            <person name="Duranti S."/>
            <person name="Turroni F."/>
            <person name="Ferrario C."/>
            <person name="Ossiprandi M.C."/>
            <person name="van Sinderen D."/>
            <person name="Ventura M."/>
        </authorList>
    </citation>
    <scope>NUCLEOTIDE SEQUENCE [LARGE SCALE GENOMIC DNA]</scope>
    <source>
        <strain evidence="1 2">70</strain>
    </source>
</reference>
<evidence type="ECO:0000313" key="2">
    <source>
        <dbReference type="Proteomes" id="UP000217986"/>
    </source>
</evidence>
<protein>
    <submittedName>
        <fullName evidence="1">Uncharacterized protein</fullName>
    </submittedName>
</protein>
<gene>
    <name evidence="1" type="ORF">B1400_1590</name>
</gene>
<keyword evidence="2" id="KW-1185">Reference proteome</keyword>
<accession>A0A2A2EFB2</accession>
<dbReference type="EMBL" id="MVOG01000037">
    <property type="protein sequence ID" value="PAU67680.1"/>
    <property type="molecule type" value="Genomic_DNA"/>
</dbReference>
<sequence>MAREVQQIIDETDNRSVRVLGYRTTVEALVNELLHSQA</sequence>
<organism evidence="1 2">
    <name type="scientific">Bifidobacterium italicum</name>
    <dbReference type="NCBI Taxonomy" id="1960968"/>
    <lineage>
        <taxon>Bacteria</taxon>
        <taxon>Bacillati</taxon>
        <taxon>Actinomycetota</taxon>
        <taxon>Actinomycetes</taxon>
        <taxon>Bifidobacteriales</taxon>
        <taxon>Bifidobacteriaceae</taxon>
        <taxon>Bifidobacterium</taxon>
    </lineage>
</organism>